<sequence length="229" mass="24867">MGDSVRRIEATENGPYGVFGRVDLVRVGVLSEGGHPIEWQEPAAVDTSGEADDEGTYWLCRCGRSGNKPFCDGSHKSGPQPFDGTEAAPTDSYEARARVMQGHGVQVRDDRGICEHTGFCMRADTNVWKMVRSDDADVVEQMVAMVDHCPSGALTHRTDGDRVDDEPDLPQRILIVDDGPLWVTGGVPVDRADGADLQTRNRMTLCRCGASKFKPLCDGSHAEVGFTDS</sequence>
<evidence type="ECO:0000313" key="6">
    <source>
        <dbReference type="EMBL" id="GAB96337.1"/>
    </source>
</evidence>
<gene>
    <name evidence="6" type="ORF">KILIM_035_00260</name>
</gene>
<reference evidence="6 7" key="1">
    <citation type="submission" date="2012-08" db="EMBL/GenBank/DDBJ databases">
        <title>Whole genome shotgun sequence of Kineosphaera limosa NBRC 100340.</title>
        <authorList>
            <person name="Yoshida I."/>
            <person name="Isaki S."/>
            <person name="Hosoyama A."/>
            <person name="Tsuchikane K."/>
            <person name="Katsumata H."/>
            <person name="Ando Y."/>
            <person name="Ohji S."/>
            <person name="Hamada M."/>
            <person name="Tamura T."/>
            <person name="Yamazoe A."/>
            <person name="Yamazaki S."/>
            <person name="Fujita N."/>
        </authorList>
    </citation>
    <scope>NUCLEOTIDE SEQUENCE [LARGE SCALE GENOMIC DNA]</scope>
    <source>
        <strain evidence="6 7">NBRC 100340</strain>
    </source>
</reference>
<dbReference type="InterPro" id="IPR010693">
    <property type="entry name" value="Divergent_4Fe-4S_mono-cluster"/>
</dbReference>
<protein>
    <recommendedName>
        <fullName evidence="5">Iron-binding zinc finger CDGSH type domain-containing protein</fullName>
    </recommendedName>
</protein>
<evidence type="ECO:0000256" key="4">
    <source>
        <dbReference type="ARBA" id="ARBA00023014"/>
    </source>
</evidence>
<feature type="domain" description="Iron-binding zinc finger CDGSH type" evidence="5">
    <location>
        <begin position="190"/>
        <end position="227"/>
    </location>
</feature>
<dbReference type="PANTHER" id="PTHR46491:SF3">
    <property type="entry name" value="CDGSH IRON-SULFUR DOMAIN-CONTAINING PROTEIN 3, MITOCHONDRIAL"/>
    <property type="match status" value="1"/>
</dbReference>
<keyword evidence="7" id="KW-1185">Reference proteome</keyword>
<keyword evidence="4" id="KW-0411">Iron-sulfur</keyword>
<dbReference type="AlphaFoldDB" id="K6WW88"/>
<dbReference type="InterPro" id="IPR052950">
    <property type="entry name" value="CISD"/>
</dbReference>
<proteinExistence type="predicted"/>
<dbReference type="RefSeq" id="WP_006592869.1">
    <property type="nucleotide sequence ID" value="NZ_BAHD01000035.1"/>
</dbReference>
<dbReference type="OrthoDB" id="9800162at2"/>
<dbReference type="Gene3D" id="3.40.5.90">
    <property type="entry name" value="CDGSH iron-sulfur domain, mitoNEET-type"/>
    <property type="match status" value="2"/>
</dbReference>
<dbReference type="Pfam" id="PF06902">
    <property type="entry name" value="Fer4_19"/>
    <property type="match status" value="1"/>
</dbReference>
<accession>K6WW88</accession>
<organism evidence="6 7">
    <name type="scientific">Kineosphaera limosa NBRC 100340</name>
    <dbReference type="NCBI Taxonomy" id="1184609"/>
    <lineage>
        <taxon>Bacteria</taxon>
        <taxon>Bacillati</taxon>
        <taxon>Actinomycetota</taxon>
        <taxon>Actinomycetes</taxon>
        <taxon>Micrococcales</taxon>
        <taxon>Dermatophilaceae</taxon>
        <taxon>Kineosphaera</taxon>
    </lineage>
</organism>
<dbReference type="InterPro" id="IPR042216">
    <property type="entry name" value="MitoNEET_CISD"/>
</dbReference>
<feature type="domain" description="Iron-binding zinc finger CDGSH type" evidence="5">
    <location>
        <begin position="40"/>
        <end position="81"/>
    </location>
</feature>
<dbReference type="PANTHER" id="PTHR46491">
    <property type="entry name" value="CDGSH IRON SULFUR DOMAIN PROTEIN HOMOLOG"/>
    <property type="match status" value="1"/>
</dbReference>
<evidence type="ECO:0000313" key="7">
    <source>
        <dbReference type="Proteomes" id="UP000008366"/>
    </source>
</evidence>
<keyword evidence="1" id="KW-0001">2Fe-2S</keyword>
<name>K6WW88_9MICO</name>
<dbReference type="EMBL" id="BAHD01000035">
    <property type="protein sequence ID" value="GAB96337.1"/>
    <property type="molecule type" value="Genomic_DNA"/>
</dbReference>
<keyword evidence="3" id="KW-0408">Iron</keyword>
<dbReference type="STRING" id="1184609.KILIM_035_00260"/>
<keyword evidence="2" id="KW-0479">Metal-binding</keyword>
<dbReference type="SMART" id="SM00704">
    <property type="entry name" value="ZnF_CDGSH"/>
    <property type="match status" value="2"/>
</dbReference>
<dbReference type="GO" id="GO:0051537">
    <property type="term" value="F:2 iron, 2 sulfur cluster binding"/>
    <property type="evidence" value="ECO:0007669"/>
    <property type="project" value="UniProtKB-KW"/>
</dbReference>
<dbReference type="GO" id="GO:0046872">
    <property type="term" value="F:metal ion binding"/>
    <property type="evidence" value="ECO:0007669"/>
    <property type="project" value="UniProtKB-KW"/>
</dbReference>
<evidence type="ECO:0000256" key="2">
    <source>
        <dbReference type="ARBA" id="ARBA00022723"/>
    </source>
</evidence>
<evidence type="ECO:0000256" key="1">
    <source>
        <dbReference type="ARBA" id="ARBA00022714"/>
    </source>
</evidence>
<evidence type="ECO:0000256" key="3">
    <source>
        <dbReference type="ARBA" id="ARBA00023004"/>
    </source>
</evidence>
<dbReference type="Pfam" id="PF09360">
    <property type="entry name" value="zf-CDGSH"/>
    <property type="match status" value="2"/>
</dbReference>
<dbReference type="InterPro" id="IPR018967">
    <property type="entry name" value="FeS-contain_CDGSH-typ"/>
</dbReference>
<dbReference type="GO" id="GO:0005737">
    <property type="term" value="C:cytoplasm"/>
    <property type="evidence" value="ECO:0007669"/>
    <property type="project" value="UniProtKB-ARBA"/>
</dbReference>
<dbReference type="eggNOG" id="COG3369">
    <property type="taxonomic scope" value="Bacteria"/>
</dbReference>
<evidence type="ECO:0000259" key="5">
    <source>
        <dbReference type="SMART" id="SM00704"/>
    </source>
</evidence>
<dbReference type="Proteomes" id="UP000008366">
    <property type="component" value="Unassembled WGS sequence"/>
</dbReference>
<comment type="caution">
    <text evidence="6">The sequence shown here is derived from an EMBL/GenBank/DDBJ whole genome shotgun (WGS) entry which is preliminary data.</text>
</comment>